<feature type="coiled-coil region" evidence="15">
    <location>
        <begin position="277"/>
        <end position="311"/>
    </location>
</feature>
<dbReference type="InterPro" id="IPR003661">
    <property type="entry name" value="HisK_dim/P_dom"/>
</dbReference>
<dbReference type="Gene3D" id="6.10.340.10">
    <property type="match status" value="1"/>
</dbReference>
<dbReference type="InterPro" id="IPR005467">
    <property type="entry name" value="His_kinase_dom"/>
</dbReference>
<evidence type="ECO:0000256" key="5">
    <source>
        <dbReference type="ARBA" id="ARBA00022475"/>
    </source>
</evidence>
<dbReference type="FunFam" id="1.10.287.130:FF:000008">
    <property type="entry name" value="Two-component sensor histidine kinase"/>
    <property type="match status" value="1"/>
</dbReference>
<gene>
    <name evidence="19" type="ORF">SAMN02745176_02598</name>
</gene>
<keyword evidence="20" id="KW-1185">Reference proteome</keyword>
<comment type="subcellular location">
    <subcellularLocation>
        <location evidence="3">Cell membrane</location>
    </subcellularLocation>
    <subcellularLocation>
        <location evidence="2">Membrane</location>
        <topology evidence="2">Multi-pass membrane protein</topology>
    </subcellularLocation>
</comment>
<dbReference type="EC" id="2.7.13.3" evidence="4"/>
<feature type="transmembrane region" description="Helical" evidence="16">
    <location>
        <begin position="223"/>
        <end position="245"/>
    </location>
</feature>
<keyword evidence="9" id="KW-0547">Nucleotide-binding</keyword>
<evidence type="ECO:0000256" key="4">
    <source>
        <dbReference type="ARBA" id="ARBA00012438"/>
    </source>
</evidence>
<evidence type="ECO:0000256" key="15">
    <source>
        <dbReference type="SAM" id="Coils"/>
    </source>
</evidence>
<dbReference type="PANTHER" id="PTHR45528:SF8">
    <property type="entry name" value="HISTIDINE KINASE"/>
    <property type="match status" value="1"/>
</dbReference>
<dbReference type="GO" id="GO:0000155">
    <property type="term" value="F:phosphorelay sensor kinase activity"/>
    <property type="evidence" value="ECO:0007669"/>
    <property type="project" value="InterPro"/>
</dbReference>
<dbReference type="SMART" id="SM00304">
    <property type="entry name" value="HAMP"/>
    <property type="match status" value="1"/>
</dbReference>
<dbReference type="SMART" id="SM00388">
    <property type="entry name" value="HisKA"/>
    <property type="match status" value="1"/>
</dbReference>
<reference evidence="19 20" key="1">
    <citation type="submission" date="2016-11" db="EMBL/GenBank/DDBJ databases">
        <authorList>
            <person name="Jaros S."/>
            <person name="Januszkiewicz K."/>
            <person name="Wedrychowicz H."/>
        </authorList>
    </citation>
    <scope>NUCLEOTIDE SEQUENCE [LARGE SCALE GENOMIC DNA]</scope>
    <source>
        <strain evidence="19 20">DSM 19022</strain>
    </source>
</reference>
<dbReference type="CDD" id="cd00082">
    <property type="entry name" value="HisKA"/>
    <property type="match status" value="1"/>
</dbReference>
<evidence type="ECO:0000256" key="13">
    <source>
        <dbReference type="ARBA" id="ARBA00023012"/>
    </source>
</evidence>
<dbReference type="InterPro" id="IPR003660">
    <property type="entry name" value="HAMP_dom"/>
</dbReference>
<keyword evidence="6" id="KW-0597">Phosphoprotein</keyword>
<dbReference type="GO" id="GO:0005886">
    <property type="term" value="C:plasma membrane"/>
    <property type="evidence" value="ECO:0007669"/>
    <property type="project" value="UniProtKB-SubCell"/>
</dbReference>
<evidence type="ECO:0000256" key="7">
    <source>
        <dbReference type="ARBA" id="ARBA00022679"/>
    </source>
</evidence>
<dbReference type="OrthoDB" id="9792991at2"/>
<dbReference type="GO" id="GO:0005524">
    <property type="term" value="F:ATP binding"/>
    <property type="evidence" value="ECO:0007669"/>
    <property type="project" value="UniProtKB-KW"/>
</dbReference>
<dbReference type="STRING" id="1122184.SAMN02745176_02598"/>
<protein>
    <recommendedName>
        <fullName evidence="4">histidine kinase</fullName>
        <ecNumber evidence="4">2.7.13.3</ecNumber>
    </recommendedName>
</protein>
<dbReference type="InterPro" id="IPR036097">
    <property type="entry name" value="HisK_dim/P_sf"/>
</dbReference>
<dbReference type="InterPro" id="IPR050398">
    <property type="entry name" value="HssS/ArlS-like"/>
</dbReference>
<evidence type="ECO:0000256" key="3">
    <source>
        <dbReference type="ARBA" id="ARBA00004236"/>
    </source>
</evidence>
<dbReference type="AlphaFoldDB" id="A0A1M6H155"/>
<keyword evidence="11" id="KW-0067">ATP-binding</keyword>
<keyword evidence="8 16" id="KW-0812">Transmembrane</keyword>
<dbReference type="InterPro" id="IPR036890">
    <property type="entry name" value="HATPase_C_sf"/>
</dbReference>
<evidence type="ECO:0000256" key="9">
    <source>
        <dbReference type="ARBA" id="ARBA00022741"/>
    </source>
</evidence>
<accession>A0A1M6H155</accession>
<evidence type="ECO:0000256" key="16">
    <source>
        <dbReference type="SAM" id="Phobius"/>
    </source>
</evidence>
<evidence type="ECO:0000256" key="12">
    <source>
        <dbReference type="ARBA" id="ARBA00022989"/>
    </source>
</evidence>
<evidence type="ECO:0000256" key="8">
    <source>
        <dbReference type="ARBA" id="ARBA00022692"/>
    </source>
</evidence>
<dbReference type="RefSeq" id="WP_084524597.1">
    <property type="nucleotide sequence ID" value="NZ_FQZS01000018.1"/>
</dbReference>
<keyword evidence="10" id="KW-0418">Kinase</keyword>
<evidence type="ECO:0000256" key="1">
    <source>
        <dbReference type="ARBA" id="ARBA00000085"/>
    </source>
</evidence>
<dbReference type="PROSITE" id="PS50885">
    <property type="entry name" value="HAMP"/>
    <property type="match status" value="1"/>
</dbReference>
<evidence type="ECO:0000256" key="11">
    <source>
        <dbReference type="ARBA" id="ARBA00022840"/>
    </source>
</evidence>
<dbReference type="SMART" id="SM00387">
    <property type="entry name" value="HATPase_c"/>
    <property type="match status" value="1"/>
</dbReference>
<dbReference type="SUPFAM" id="SSF47384">
    <property type="entry name" value="Homodimeric domain of signal transducing histidine kinase"/>
    <property type="match status" value="1"/>
</dbReference>
<evidence type="ECO:0000259" key="18">
    <source>
        <dbReference type="PROSITE" id="PS50885"/>
    </source>
</evidence>
<feature type="domain" description="HAMP" evidence="18">
    <location>
        <begin position="247"/>
        <end position="299"/>
    </location>
</feature>
<dbReference type="PROSITE" id="PS50109">
    <property type="entry name" value="HIS_KIN"/>
    <property type="match status" value="1"/>
</dbReference>
<evidence type="ECO:0000256" key="2">
    <source>
        <dbReference type="ARBA" id="ARBA00004141"/>
    </source>
</evidence>
<dbReference type="PRINTS" id="PR00344">
    <property type="entry name" value="BCTRLSENSOR"/>
</dbReference>
<organism evidence="19 20">
    <name type="scientific">Lutispora thermophila DSM 19022</name>
    <dbReference type="NCBI Taxonomy" id="1122184"/>
    <lineage>
        <taxon>Bacteria</taxon>
        <taxon>Bacillati</taxon>
        <taxon>Bacillota</taxon>
        <taxon>Clostridia</taxon>
        <taxon>Lutisporales</taxon>
        <taxon>Lutisporaceae</taxon>
        <taxon>Lutispora</taxon>
    </lineage>
</organism>
<sequence>MKVRFLDFSWLMKPIVWLMKPIIRLVKLLFWPIRKLLSPVKQFSRSLKAICQEIIIRIKASIRMQLILTFVLCLLVSIFLGTYTYETLTAYTRNAYIEYTISMYETDDIVRGIAESIEETPDLRLDDDYIQKIIDEAVEEGNLKVMITDMDGKVLYKSANVVENEIDLYELIRNIKHVEDRSRVPQTLMEYSCLYPSRLKDMKVYVIGTGVPEANIAYEYTGAGAATLITTIVYIGVFIITFQLLTKKKMKYIEEIAAGLQVISTGNLDFRVPRKGSDELASLANNINNMAEELKSKIEEERKAERTKNELITNISHDLRTPLTSIMGYLKLISDKKYEDSKQLEDFVNIAYGKAEKLKTLIDDLFEYTKISNEGIKLNIAEVNINELLEQLIEELVPASEENQLEFVKEIPHEKIIVNVDADLMVRVFENLLVNAIRYSYKPGKIAINLSCIDGKVTVCIENRGDPIPSEELPNLFNRFYRLEKSRTSSMGGSGLGLAIAKSIVDLHQGDIWAECKGNCIRFFVGLKQK</sequence>
<evidence type="ECO:0000256" key="10">
    <source>
        <dbReference type="ARBA" id="ARBA00022777"/>
    </source>
</evidence>
<feature type="transmembrane region" description="Helical" evidence="16">
    <location>
        <begin position="66"/>
        <end position="85"/>
    </location>
</feature>
<dbReference type="EMBL" id="FQZS01000018">
    <property type="protein sequence ID" value="SHJ15940.1"/>
    <property type="molecule type" value="Genomic_DNA"/>
</dbReference>
<dbReference type="Pfam" id="PF00512">
    <property type="entry name" value="HisKA"/>
    <property type="match status" value="1"/>
</dbReference>
<dbReference type="FunFam" id="3.30.565.10:FF:000013">
    <property type="entry name" value="Two-component sensor histidine kinase"/>
    <property type="match status" value="1"/>
</dbReference>
<evidence type="ECO:0000313" key="19">
    <source>
        <dbReference type="EMBL" id="SHJ15940.1"/>
    </source>
</evidence>
<name>A0A1M6H155_9FIRM</name>
<dbReference type="SUPFAM" id="SSF158472">
    <property type="entry name" value="HAMP domain-like"/>
    <property type="match status" value="1"/>
</dbReference>
<evidence type="ECO:0000256" key="6">
    <source>
        <dbReference type="ARBA" id="ARBA00022553"/>
    </source>
</evidence>
<evidence type="ECO:0000313" key="20">
    <source>
        <dbReference type="Proteomes" id="UP000184442"/>
    </source>
</evidence>
<dbReference type="InterPro" id="IPR003594">
    <property type="entry name" value="HATPase_dom"/>
</dbReference>
<keyword evidence="12 16" id="KW-1133">Transmembrane helix</keyword>
<dbReference type="Gene3D" id="1.10.287.130">
    <property type="match status" value="1"/>
</dbReference>
<dbReference type="CDD" id="cd06225">
    <property type="entry name" value="HAMP"/>
    <property type="match status" value="1"/>
</dbReference>
<comment type="catalytic activity">
    <reaction evidence="1">
        <text>ATP + protein L-histidine = ADP + protein N-phospho-L-histidine.</text>
        <dbReference type="EC" id="2.7.13.3"/>
    </reaction>
</comment>
<dbReference type="InterPro" id="IPR004358">
    <property type="entry name" value="Sig_transdc_His_kin-like_C"/>
</dbReference>
<keyword evidence="7" id="KW-0808">Transferase</keyword>
<dbReference type="Gene3D" id="3.30.565.10">
    <property type="entry name" value="Histidine kinase-like ATPase, C-terminal domain"/>
    <property type="match status" value="1"/>
</dbReference>
<dbReference type="Proteomes" id="UP000184442">
    <property type="component" value="Unassembled WGS sequence"/>
</dbReference>
<feature type="domain" description="Histidine kinase" evidence="17">
    <location>
        <begin position="314"/>
        <end position="530"/>
    </location>
</feature>
<dbReference type="PANTHER" id="PTHR45528">
    <property type="entry name" value="SENSOR HISTIDINE KINASE CPXA"/>
    <property type="match status" value="1"/>
</dbReference>
<keyword evidence="14 16" id="KW-0472">Membrane</keyword>
<evidence type="ECO:0000256" key="14">
    <source>
        <dbReference type="ARBA" id="ARBA00023136"/>
    </source>
</evidence>
<keyword evidence="15" id="KW-0175">Coiled coil</keyword>
<keyword evidence="5" id="KW-1003">Cell membrane</keyword>
<proteinExistence type="predicted"/>
<keyword evidence="13" id="KW-0902">Two-component regulatory system</keyword>
<evidence type="ECO:0000259" key="17">
    <source>
        <dbReference type="PROSITE" id="PS50109"/>
    </source>
</evidence>
<dbReference type="SUPFAM" id="SSF55874">
    <property type="entry name" value="ATPase domain of HSP90 chaperone/DNA topoisomerase II/histidine kinase"/>
    <property type="match status" value="1"/>
</dbReference>
<dbReference type="Pfam" id="PF02518">
    <property type="entry name" value="HATPase_c"/>
    <property type="match status" value="1"/>
</dbReference>
<dbReference type="Pfam" id="PF00672">
    <property type="entry name" value="HAMP"/>
    <property type="match status" value="1"/>
</dbReference>